<comment type="caution">
    <text evidence="9">The sequence shown here is derived from an EMBL/GenBank/DDBJ whole genome shotgun (WGS) entry which is preliminary data.</text>
</comment>
<dbReference type="PROSITE" id="PS50179">
    <property type="entry name" value="VHS"/>
    <property type="match status" value="1"/>
</dbReference>
<dbReference type="OrthoDB" id="2018246at2759"/>
<dbReference type="InterPro" id="IPR004152">
    <property type="entry name" value="GAT_dom"/>
</dbReference>
<comment type="subcellular location">
    <subcellularLocation>
        <location evidence="1">Golgi apparatus</location>
        <location evidence="1">trans-Golgi network</location>
    </subcellularLocation>
</comment>
<feature type="domain" description="VHS" evidence="7">
    <location>
        <begin position="32"/>
        <end position="168"/>
    </location>
</feature>
<sequence>MLSRSNINDSLFASGPSWASGASQVEILISRACNPSIPEPNYALNLEVADYINQKKANTPRESATVAVRLVNHRNPHISMLALALLDTLAQACGYAFHLQISTKEFLNELVRRFPERPPPFPGPVMTRILELIHTWKETICTDSRWKEDLGNIRDMHRLLTFKGYRFRELPRANAPSASNLKSAEELEEEDREAQAAKLQELIRRGTPRDLAAAQELMKSLSGANPEAKPDYRQQALSELNKLESKVILLNEMLDNVDTSRGEKFAAGDVYDQVGCLLSNARPKIQKWISDAESQDPESLDTFLQINDQINTVLSRYESFKKGDFVAAANPIPQELASTSTRNELSLIDLDDSAPSDASAQPASSGIDDLDVLFGPRTSVTNPTTTTPPNNMSSSMFSNNPYGVQNNGFTSTSAPGTPRPILGATPNQFGSIALPTTPPQYQNQSHSGRTGISQPHFFQNNSLANVQPQVQRPPSQPQQPQQFQTTLFQVAYGQKPPSRQATPSQQPQAQAPSQLGRATSPRQPFVQQQQPIQPQLQPSQIGQPLQPQQPQGKDPFADLAGLF</sequence>
<evidence type="ECO:0000256" key="4">
    <source>
        <dbReference type="ARBA" id="ARBA00023034"/>
    </source>
</evidence>
<gene>
    <name evidence="9" type="ORF">BJ322DRAFT_1001426</name>
</gene>
<dbReference type="Gene3D" id="1.25.40.90">
    <property type="match status" value="1"/>
</dbReference>
<protein>
    <submittedName>
        <fullName evidence="9">VHS domain-containing protein</fullName>
    </submittedName>
</protein>
<name>A0A9P6L930_9AGAM</name>
<dbReference type="PROSITE" id="PS50909">
    <property type="entry name" value="GAT"/>
    <property type="match status" value="1"/>
</dbReference>
<dbReference type="GO" id="GO:0005829">
    <property type="term" value="C:cytosol"/>
    <property type="evidence" value="ECO:0007669"/>
    <property type="project" value="GOC"/>
</dbReference>
<dbReference type="InterPro" id="IPR002014">
    <property type="entry name" value="VHS_dom"/>
</dbReference>
<dbReference type="InterPro" id="IPR038425">
    <property type="entry name" value="GAT_sf"/>
</dbReference>
<dbReference type="PANTHER" id="PTHR47180">
    <property type="entry name" value="ADP-RIBOSYLATION FACTOR-BINDING PROTEIN GGA1-RELATED"/>
    <property type="match status" value="1"/>
</dbReference>
<dbReference type="AlphaFoldDB" id="A0A9P6L930"/>
<feature type="compositionally biased region" description="Low complexity" evidence="6">
    <location>
        <begin position="496"/>
        <end position="514"/>
    </location>
</feature>
<dbReference type="PANTHER" id="PTHR47180:SF1">
    <property type="entry name" value="ADP-RIBOSYLATION FACTOR-BINDING PROTEIN GGA1-RELATED"/>
    <property type="match status" value="1"/>
</dbReference>
<keyword evidence="3" id="KW-0653">Protein transport</keyword>
<evidence type="ECO:0000313" key="10">
    <source>
        <dbReference type="Proteomes" id="UP000736335"/>
    </source>
</evidence>
<feature type="compositionally biased region" description="Polar residues" evidence="6">
    <location>
        <begin position="402"/>
        <end position="415"/>
    </location>
</feature>
<comment type="function">
    <text evidence="5">May play a role in the regulation of membrane traffic through the trans-Golgi network.</text>
</comment>
<feature type="region of interest" description="Disordered" evidence="6">
    <location>
        <begin position="432"/>
        <end position="456"/>
    </location>
</feature>
<dbReference type="Proteomes" id="UP000736335">
    <property type="component" value="Unassembled WGS sequence"/>
</dbReference>
<dbReference type="GO" id="GO:0005802">
    <property type="term" value="C:trans-Golgi network"/>
    <property type="evidence" value="ECO:0007669"/>
    <property type="project" value="TreeGrafter"/>
</dbReference>
<dbReference type="FunFam" id="1.25.40.90:FF:000008">
    <property type="entry name" value="VHS domain protein"/>
    <property type="match status" value="1"/>
</dbReference>
<dbReference type="GO" id="GO:0043328">
    <property type="term" value="P:protein transport to vacuole involved in ubiquitin-dependent protein catabolic process via the multivesicular body sorting pathway"/>
    <property type="evidence" value="ECO:0007669"/>
    <property type="project" value="TreeGrafter"/>
</dbReference>
<feature type="compositionally biased region" description="Low complexity" evidence="6">
    <location>
        <begin position="521"/>
        <end position="551"/>
    </location>
</feature>
<keyword evidence="2" id="KW-0813">Transport</keyword>
<dbReference type="SUPFAM" id="SSF89009">
    <property type="entry name" value="GAT-like domain"/>
    <property type="match status" value="1"/>
</dbReference>
<dbReference type="Pfam" id="PF00790">
    <property type="entry name" value="VHS"/>
    <property type="match status" value="1"/>
</dbReference>
<evidence type="ECO:0000259" key="8">
    <source>
        <dbReference type="PROSITE" id="PS50909"/>
    </source>
</evidence>
<feature type="compositionally biased region" description="Polar residues" evidence="6">
    <location>
        <begin position="439"/>
        <end position="456"/>
    </location>
</feature>
<dbReference type="SMART" id="SM00288">
    <property type="entry name" value="VHS"/>
    <property type="match status" value="1"/>
</dbReference>
<dbReference type="InterPro" id="IPR052653">
    <property type="entry name" value="ARF-binding"/>
</dbReference>
<reference evidence="9" key="1">
    <citation type="journal article" date="2020" name="Nat. Commun.">
        <title>Large-scale genome sequencing of mycorrhizal fungi provides insights into the early evolution of symbiotic traits.</title>
        <authorList>
            <person name="Miyauchi S."/>
            <person name="Kiss E."/>
            <person name="Kuo A."/>
            <person name="Drula E."/>
            <person name="Kohler A."/>
            <person name="Sanchez-Garcia M."/>
            <person name="Morin E."/>
            <person name="Andreopoulos B."/>
            <person name="Barry K.W."/>
            <person name="Bonito G."/>
            <person name="Buee M."/>
            <person name="Carver A."/>
            <person name="Chen C."/>
            <person name="Cichocki N."/>
            <person name="Clum A."/>
            <person name="Culley D."/>
            <person name="Crous P.W."/>
            <person name="Fauchery L."/>
            <person name="Girlanda M."/>
            <person name="Hayes R.D."/>
            <person name="Keri Z."/>
            <person name="LaButti K."/>
            <person name="Lipzen A."/>
            <person name="Lombard V."/>
            <person name="Magnuson J."/>
            <person name="Maillard F."/>
            <person name="Murat C."/>
            <person name="Nolan M."/>
            <person name="Ohm R.A."/>
            <person name="Pangilinan J."/>
            <person name="Pereira M.F."/>
            <person name="Perotto S."/>
            <person name="Peter M."/>
            <person name="Pfister S."/>
            <person name="Riley R."/>
            <person name="Sitrit Y."/>
            <person name="Stielow J.B."/>
            <person name="Szollosi G."/>
            <person name="Zifcakova L."/>
            <person name="Stursova M."/>
            <person name="Spatafora J.W."/>
            <person name="Tedersoo L."/>
            <person name="Vaario L.M."/>
            <person name="Yamada A."/>
            <person name="Yan M."/>
            <person name="Wang P."/>
            <person name="Xu J."/>
            <person name="Bruns T."/>
            <person name="Baldrian P."/>
            <person name="Vilgalys R."/>
            <person name="Dunand C."/>
            <person name="Henrissat B."/>
            <person name="Grigoriev I.V."/>
            <person name="Hibbett D."/>
            <person name="Nagy L.G."/>
            <person name="Martin F.M."/>
        </authorList>
    </citation>
    <scope>NUCLEOTIDE SEQUENCE</scope>
    <source>
        <strain evidence="9">UH-Tt-Lm1</strain>
    </source>
</reference>
<dbReference type="GO" id="GO:0035091">
    <property type="term" value="F:phosphatidylinositol binding"/>
    <property type="evidence" value="ECO:0007669"/>
    <property type="project" value="InterPro"/>
</dbReference>
<dbReference type="GO" id="GO:0006896">
    <property type="term" value="P:Golgi to vacuole transport"/>
    <property type="evidence" value="ECO:0007669"/>
    <property type="project" value="TreeGrafter"/>
</dbReference>
<evidence type="ECO:0000313" key="9">
    <source>
        <dbReference type="EMBL" id="KAF9787971.1"/>
    </source>
</evidence>
<dbReference type="InterPro" id="IPR008942">
    <property type="entry name" value="ENTH_VHS"/>
</dbReference>
<keyword evidence="10" id="KW-1185">Reference proteome</keyword>
<feature type="domain" description="GAT" evidence="8">
    <location>
        <begin position="192"/>
        <end position="322"/>
    </location>
</feature>
<feature type="compositionally biased region" description="Low complexity" evidence="6">
    <location>
        <begin position="381"/>
        <end position="401"/>
    </location>
</feature>
<dbReference type="GO" id="GO:0043130">
    <property type="term" value="F:ubiquitin binding"/>
    <property type="evidence" value="ECO:0007669"/>
    <property type="project" value="InterPro"/>
</dbReference>
<evidence type="ECO:0000256" key="3">
    <source>
        <dbReference type="ARBA" id="ARBA00022927"/>
    </source>
</evidence>
<dbReference type="Gene3D" id="1.20.58.160">
    <property type="match status" value="1"/>
</dbReference>
<feature type="region of interest" description="Disordered" evidence="6">
    <location>
        <begin position="495"/>
        <end position="563"/>
    </location>
</feature>
<dbReference type="CDD" id="cd14235">
    <property type="entry name" value="GAT_GGA_fungi"/>
    <property type="match status" value="1"/>
</dbReference>
<organism evidence="9 10">
    <name type="scientific">Thelephora terrestris</name>
    <dbReference type="NCBI Taxonomy" id="56493"/>
    <lineage>
        <taxon>Eukaryota</taxon>
        <taxon>Fungi</taxon>
        <taxon>Dikarya</taxon>
        <taxon>Basidiomycota</taxon>
        <taxon>Agaricomycotina</taxon>
        <taxon>Agaricomycetes</taxon>
        <taxon>Thelephorales</taxon>
        <taxon>Thelephoraceae</taxon>
        <taxon>Thelephora</taxon>
    </lineage>
</organism>
<dbReference type="GO" id="GO:0006895">
    <property type="term" value="P:Golgi to endosome transport"/>
    <property type="evidence" value="ECO:0007669"/>
    <property type="project" value="UniProtKB-ARBA"/>
</dbReference>
<dbReference type="EMBL" id="WIUZ02000004">
    <property type="protein sequence ID" value="KAF9787971.1"/>
    <property type="molecule type" value="Genomic_DNA"/>
</dbReference>
<evidence type="ECO:0000259" key="7">
    <source>
        <dbReference type="PROSITE" id="PS50179"/>
    </source>
</evidence>
<dbReference type="SUPFAM" id="SSF48464">
    <property type="entry name" value="ENTH/VHS domain"/>
    <property type="match status" value="1"/>
</dbReference>
<evidence type="ECO:0000256" key="5">
    <source>
        <dbReference type="ARBA" id="ARBA00053552"/>
    </source>
</evidence>
<feature type="compositionally biased region" description="Low complexity" evidence="6">
    <location>
        <begin position="355"/>
        <end position="365"/>
    </location>
</feature>
<feature type="region of interest" description="Disordered" evidence="6">
    <location>
        <begin position="352"/>
        <end position="418"/>
    </location>
</feature>
<keyword evidence="4" id="KW-0333">Golgi apparatus</keyword>
<evidence type="ECO:0000256" key="6">
    <source>
        <dbReference type="SAM" id="MobiDB-lite"/>
    </source>
</evidence>
<dbReference type="Pfam" id="PF03127">
    <property type="entry name" value="GAT"/>
    <property type="match status" value="1"/>
</dbReference>
<evidence type="ECO:0000256" key="1">
    <source>
        <dbReference type="ARBA" id="ARBA00004601"/>
    </source>
</evidence>
<reference evidence="9" key="2">
    <citation type="submission" date="2020-11" db="EMBL/GenBank/DDBJ databases">
        <authorList>
            <consortium name="DOE Joint Genome Institute"/>
            <person name="Kuo A."/>
            <person name="Miyauchi S."/>
            <person name="Kiss E."/>
            <person name="Drula E."/>
            <person name="Kohler A."/>
            <person name="Sanchez-Garcia M."/>
            <person name="Andreopoulos B."/>
            <person name="Barry K.W."/>
            <person name="Bonito G."/>
            <person name="Buee M."/>
            <person name="Carver A."/>
            <person name="Chen C."/>
            <person name="Cichocki N."/>
            <person name="Clum A."/>
            <person name="Culley D."/>
            <person name="Crous P.W."/>
            <person name="Fauchery L."/>
            <person name="Girlanda M."/>
            <person name="Hayes R."/>
            <person name="Keri Z."/>
            <person name="Labutti K."/>
            <person name="Lipzen A."/>
            <person name="Lombard V."/>
            <person name="Magnuson J."/>
            <person name="Maillard F."/>
            <person name="Morin E."/>
            <person name="Murat C."/>
            <person name="Nolan M."/>
            <person name="Ohm R."/>
            <person name="Pangilinan J."/>
            <person name="Pereira M."/>
            <person name="Perotto S."/>
            <person name="Peter M."/>
            <person name="Riley R."/>
            <person name="Sitrit Y."/>
            <person name="Stielow B."/>
            <person name="Szollosi G."/>
            <person name="Zifcakova L."/>
            <person name="Stursova M."/>
            <person name="Spatafora J.W."/>
            <person name="Tedersoo L."/>
            <person name="Vaario L.-M."/>
            <person name="Yamada A."/>
            <person name="Yan M."/>
            <person name="Wang P."/>
            <person name="Xu J."/>
            <person name="Bruns T."/>
            <person name="Baldrian P."/>
            <person name="Vilgalys R."/>
            <person name="Henrissat B."/>
            <person name="Grigoriev I.V."/>
            <person name="Hibbett D."/>
            <person name="Nagy L.G."/>
            <person name="Martin F.M."/>
        </authorList>
    </citation>
    <scope>NUCLEOTIDE SEQUENCE</scope>
    <source>
        <strain evidence="9">UH-Tt-Lm1</strain>
    </source>
</reference>
<accession>A0A9P6L930</accession>
<evidence type="ECO:0000256" key="2">
    <source>
        <dbReference type="ARBA" id="ARBA00022448"/>
    </source>
</evidence>
<proteinExistence type="predicted"/>